<feature type="region of interest" description="Disordered" evidence="2">
    <location>
        <begin position="1"/>
        <end position="24"/>
    </location>
</feature>
<proteinExistence type="predicted"/>
<evidence type="ECO:0000313" key="4">
    <source>
        <dbReference type="EMBL" id="KAF7825476.1"/>
    </source>
</evidence>
<keyword evidence="1" id="KW-0862">Zinc</keyword>
<keyword evidence="1" id="KW-0863">Zinc-finger</keyword>
<dbReference type="Pfam" id="PF14392">
    <property type="entry name" value="zf-CCHC_4"/>
    <property type="match status" value="1"/>
</dbReference>
<dbReference type="EMBL" id="JAAIUW010000006">
    <property type="protein sequence ID" value="KAF7825476.1"/>
    <property type="molecule type" value="Genomic_DNA"/>
</dbReference>
<gene>
    <name evidence="4" type="ORF">G2W53_016640</name>
</gene>
<dbReference type="OrthoDB" id="1166339at2759"/>
<evidence type="ECO:0000313" key="5">
    <source>
        <dbReference type="Proteomes" id="UP000634136"/>
    </source>
</evidence>
<evidence type="ECO:0000259" key="3">
    <source>
        <dbReference type="PROSITE" id="PS50158"/>
    </source>
</evidence>
<keyword evidence="5" id="KW-1185">Reference proteome</keyword>
<dbReference type="InterPro" id="IPR001878">
    <property type="entry name" value="Znf_CCHC"/>
</dbReference>
<accession>A0A834TR11</accession>
<dbReference type="PROSITE" id="PS50158">
    <property type="entry name" value="ZF_CCHC"/>
    <property type="match status" value="1"/>
</dbReference>
<dbReference type="InterPro" id="IPR040256">
    <property type="entry name" value="At4g02000-like"/>
</dbReference>
<evidence type="ECO:0000256" key="2">
    <source>
        <dbReference type="SAM" id="MobiDB-lite"/>
    </source>
</evidence>
<dbReference type="AlphaFoldDB" id="A0A834TR11"/>
<dbReference type="Proteomes" id="UP000634136">
    <property type="component" value="Unassembled WGS sequence"/>
</dbReference>
<dbReference type="InterPro" id="IPR025836">
    <property type="entry name" value="Zn_knuckle_CX2CX4HX4C"/>
</dbReference>
<comment type="caution">
    <text evidence="4">The sequence shown here is derived from an EMBL/GenBank/DDBJ whole genome shotgun (WGS) entry which is preliminary data.</text>
</comment>
<protein>
    <submittedName>
        <fullName evidence="4">TMV resistance protein N-like</fullName>
    </submittedName>
</protein>
<evidence type="ECO:0000256" key="1">
    <source>
        <dbReference type="PROSITE-ProRule" id="PRU00047"/>
    </source>
</evidence>
<dbReference type="GO" id="GO:0008270">
    <property type="term" value="F:zinc ion binding"/>
    <property type="evidence" value="ECO:0007669"/>
    <property type="project" value="UniProtKB-KW"/>
</dbReference>
<feature type="domain" description="CCHC-type" evidence="3">
    <location>
        <begin position="154"/>
        <end position="169"/>
    </location>
</feature>
<sequence length="482" mass="52969">MEAEGGPGDGDSGGGSGGDREAPLVLRWGEGGSRRANDLTLVGRLMTEKAVNKNTTFSMIRKGWSMKEEVSIIEFHDLPLDGMSSGNVIRMGGRVGEVMVIENLVVNGRLIRNFARARILINLDLPLVAGLLVPRPGLPSIWISVRYEKLSQFCYNCGVIGHEAKACKEVRRAVGRDGKPLYGGWLGTAPVRIWEEAVVICNLAWRLEEDWGGVMVCESKVGEEARKPKEEDVEFSYRRNNGNSVRNDGPDISRRGDTVRGIPDMKARGKVKVEMVEEPAGGGMGNRIHVTEGLGVVRKLDFDSVMRNNRKEVWAQGLMDKEVVGPKWSPSGYVVEIPSDDEMDQDKIIVPFSQPKVFSDVVMGLNNFSLKRQGEEDASPSVGKRRKVFEKAISAKASISVFMDSEPGQSSGNFCLGKSSVRESKRKARLKCLEKKVERKDSGKGFDDSCLLEGFEFKAQAIVDDWVQVVKDGCGGWPSAAT</sequence>
<keyword evidence="1" id="KW-0479">Metal-binding</keyword>
<name>A0A834TR11_9FABA</name>
<organism evidence="4 5">
    <name type="scientific">Senna tora</name>
    <dbReference type="NCBI Taxonomy" id="362788"/>
    <lineage>
        <taxon>Eukaryota</taxon>
        <taxon>Viridiplantae</taxon>
        <taxon>Streptophyta</taxon>
        <taxon>Embryophyta</taxon>
        <taxon>Tracheophyta</taxon>
        <taxon>Spermatophyta</taxon>
        <taxon>Magnoliopsida</taxon>
        <taxon>eudicotyledons</taxon>
        <taxon>Gunneridae</taxon>
        <taxon>Pentapetalae</taxon>
        <taxon>rosids</taxon>
        <taxon>fabids</taxon>
        <taxon>Fabales</taxon>
        <taxon>Fabaceae</taxon>
        <taxon>Caesalpinioideae</taxon>
        <taxon>Cassia clade</taxon>
        <taxon>Senna</taxon>
    </lineage>
</organism>
<dbReference type="GO" id="GO:0003676">
    <property type="term" value="F:nucleic acid binding"/>
    <property type="evidence" value="ECO:0007669"/>
    <property type="project" value="InterPro"/>
</dbReference>
<feature type="compositionally biased region" description="Gly residues" evidence="2">
    <location>
        <begin position="1"/>
        <end position="17"/>
    </location>
</feature>
<dbReference type="PANTHER" id="PTHR31286:SF167">
    <property type="entry name" value="OS09G0268800 PROTEIN"/>
    <property type="match status" value="1"/>
</dbReference>
<dbReference type="PANTHER" id="PTHR31286">
    <property type="entry name" value="GLYCINE-RICH CELL WALL STRUCTURAL PROTEIN 1.8-LIKE"/>
    <property type="match status" value="1"/>
</dbReference>
<reference evidence="4" key="1">
    <citation type="submission" date="2020-09" db="EMBL/GenBank/DDBJ databases">
        <title>Genome-Enabled Discovery of Anthraquinone Biosynthesis in Senna tora.</title>
        <authorList>
            <person name="Kang S.-H."/>
            <person name="Pandey R.P."/>
            <person name="Lee C.-M."/>
            <person name="Sim J.-S."/>
            <person name="Jeong J.-T."/>
            <person name="Choi B.-S."/>
            <person name="Jung M."/>
            <person name="Ginzburg D."/>
            <person name="Zhao K."/>
            <person name="Won S.Y."/>
            <person name="Oh T.-J."/>
            <person name="Yu Y."/>
            <person name="Kim N.-H."/>
            <person name="Lee O.R."/>
            <person name="Lee T.-H."/>
            <person name="Bashyal P."/>
            <person name="Kim T.-S."/>
            <person name="Lee W.-H."/>
            <person name="Kawkins C."/>
            <person name="Kim C.-K."/>
            <person name="Kim J.S."/>
            <person name="Ahn B.O."/>
            <person name="Rhee S.Y."/>
            <person name="Sohng J.K."/>
        </authorList>
    </citation>
    <scope>NUCLEOTIDE SEQUENCE</scope>
    <source>
        <tissue evidence="4">Leaf</tissue>
    </source>
</reference>